<dbReference type="Proteomes" id="UP000826709">
    <property type="component" value="Chromosome"/>
</dbReference>
<feature type="transmembrane region" description="Helical" evidence="1">
    <location>
        <begin position="131"/>
        <end position="154"/>
    </location>
</feature>
<evidence type="ECO:0000313" key="3">
    <source>
        <dbReference type="Proteomes" id="UP000826709"/>
    </source>
</evidence>
<reference evidence="2" key="1">
    <citation type="journal article" date="2005" name="Int. J. Syst. Evol. Microbiol.">
        <title>Methanofollis formosanus sp. nov., isolated from a fish pond.</title>
        <authorList>
            <person name="Wu S.Y."/>
            <person name="Chen S.C."/>
            <person name="Lai M.C."/>
        </authorList>
    </citation>
    <scope>NUCLEOTIDE SEQUENCE</scope>
    <source>
        <strain evidence="2">ML15</strain>
    </source>
</reference>
<accession>A0A8G0ZWE6</accession>
<protein>
    <submittedName>
        <fullName evidence="2">Uncharacterized protein</fullName>
    </submittedName>
</protein>
<feature type="transmembrane region" description="Helical" evidence="1">
    <location>
        <begin position="229"/>
        <end position="262"/>
    </location>
</feature>
<proteinExistence type="predicted"/>
<dbReference type="AlphaFoldDB" id="A0A8G0ZWE6"/>
<dbReference type="RefSeq" id="WP_220681772.1">
    <property type="nucleotide sequence ID" value="NZ_CP037968.1"/>
</dbReference>
<feature type="transmembrane region" description="Helical" evidence="1">
    <location>
        <begin position="166"/>
        <end position="186"/>
    </location>
</feature>
<keyword evidence="3" id="KW-1185">Reference proteome</keyword>
<reference evidence="2" key="2">
    <citation type="submission" date="2019-03" db="EMBL/GenBank/DDBJ databases">
        <authorList>
            <person name="Chen S.-C."/>
            <person name="Wu S.-Y."/>
            <person name="Lai M.-C."/>
        </authorList>
    </citation>
    <scope>NUCLEOTIDE SEQUENCE</scope>
    <source>
        <strain evidence="2">ML15</strain>
    </source>
</reference>
<keyword evidence="1" id="KW-0812">Transmembrane</keyword>
<evidence type="ECO:0000313" key="2">
    <source>
        <dbReference type="EMBL" id="QYZ78034.1"/>
    </source>
</evidence>
<dbReference type="KEGG" id="mfk:E2N92_00605"/>
<sequence length="288" mass="31994">MEIHLDNDFVWTGRAGHSGDIGVWYLKNPLGETHYLQEVSEASADVTVPRVDALREGRRALHDAVERHCRRVPEVTEKEVHVRDFEDAFVLYPFWMIGPASSGPAYFALVDGVTGDLVSARVPGNFSWRCVMFAVATGVSILKVAICIYVFNYYISRLETYIPIEILRFAFTLGFISITVLSYAFFSTADTFTFCRYSSEITYGTVDGGYNTSPHPECTEAYPSLPGVIIGFMSMVIGGFILVRSGAWPAAVLAVVGLLVYLRSFSSKFEPEDAGDPIARKYEIAEET</sequence>
<keyword evidence="1" id="KW-1133">Transmembrane helix</keyword>
<name>A0A8G0ZWE6_9EURY</name>
<dbReference type="EMBL" id="CP037968">
    <property type="protein sequence ID" value="QYZ78034.1"/>
    <property type="molecule type" value="Genomic_DNA"/>
</dbReference>
<evidence type="ECO:0000256" key="1">
    <source>
        <dbReference type="SAM" id="Phobius"/>
    </source>
</evidence>
<gene>
    <name evidence="2" type="ORF">E2N92_00605</name>
</gene>
<keyword evidence="1" id="KW-0472">Membrane</keyword>
<organism evidence="2 3">
    <name type="scientific">Methanofollis formosanus</name>
    <dbReference type="NCBI Taxonomy" id="299308"/>
    <lineage>
        <taxon>Archaea</taxon>
        <taxon>Methanobacteriati</taxon>
        <taxon>Methanobacteriota</taxon>
        <taxon>Stenosarchaea group</taxon>
        <taxon>Methanomicrobia</taxon>
        <taxon>Methanomicrobiales</taxon>
        <taxon>Methanomicrobiaceae</taxon>
        <taxon>Methanofollis</taxon>
    </lineage>
</organism>